<evidence type="ECO:0000256" key="1">
    <source>
        <dbReference type="SAM" id="MobiDB-lite"/>
    </source>
</evidence>
<protein>
    <submittedName>
        <fullName evidence="2">Uncharacterized protein</fullName>
    </submittedName>
</protein>
<dbReference type="EMBL" id="KZ805924">
    <property type="protein sequence ID" value="PVH91225.1"/>
    <property type="molecule type" value="Genomic_DNA"/>
</dbReference>
<feature type="region of interest" description="Disordered" evidence="1">
    <location>
        <begin position="124"/>
        <end position="143"/>
    </location>
</feature>
<feature type="non-terminal residue" evidence="2">
    <location>
        <position position="266"/>
    </location>
</feature>
<gene>
    <name evidence="2" type="ORF">DM02DRAFT_577221</name>
</gene>
<dbReference type="PANTHER" id="PTHR38248:SF2">
    <property type="entry name" value="FUNK1 11"/>
    <property type="match status" value="1"/>
</dbReference>
<accession>A0A2V1CZR5</accession>
<keyword evidence="3" id="KW-1185">Reference proteome</keyword>
<dbReference type="STRING" id="97972.A0A2V1CZR5"/>
<name>A0A2V1CZR5_9PLEO</name>
<organism evidence="2 3">
    <name type="scientific">Periconia macrospinosa</name>
    <dbReference type="NCBI Taxonomy" id="97972"/>
    <lineage>
        <taxon>Eukaryota</taxon>
        <taxon>Fungi</taxon>
        <taxon>Dikarya</taxon>
        <taxon>Ascomycota</taxon>
        <taxon>Pezizomycotina</taxon>
        <taxon>Dothideomycetes</taxon>
        <taxon>Pleosporomycetidae</taxon>
        <taxon>Pleosporales</taxon>
        <taxon>Massarineae</taxon>
        <taxon>Periconiaceae</taxon>
        <taxon>Periconia</taxon>
    </lineage>
</organism>
<dbReference type="Proteomes" id="UP000244855">
    <property type="component" value="Unassembled WGS sequence"/>
</dbReference>
<evidence type="ECO:0000313" key="2">
    <source>
        <dbReference type="EMBL" id="PVH91225.1"/>
    </source>
</evidence>
<sequence>MTVSSRLEILQSKPIGDGLNGVHDSFNSICQDVGISASLQALDQIGSEDIQNLSLALVSALQILPAARLLRSKTGNNLFSHLAKLNSAISSDDFNIEQIRPLWNAVLNKESDDVIWNKVEAAVTESTPPPRPPSSFPQTPWVRNTSSFANSTEHRKYVDGVLKEELGPLYVGVPGFFEAYFGSVAGLQPAARAVFDKCKEGDSPLYQKESGWQDWPKEAREKDVLSWFAELTGQFLDFAEEHQLASRARRRPLAQPHQRILDSTAD</sequence>
<evidence type="ECO:0000313" key="3">
    <source>
        <dbReference type="Proteomes" id="UP000244855"/>
    </source>
</evidence>
<proteinExistence type="predicted"/>
<dbReference type="OrthoDB" id="5412283at2759"/>
<dbReference type="AlphaFoldDB" id="A0A2V1CZR5"/>
<reference evidence="2 3" key="1">
    <citation type="journal article" date="2018" name="Sci. Rep.">
        <title>Comparative genomics provides insights into the lifestyle and reveals functional heterogeneity of dark septate endophytic fungi.</title>
        <authorList>
            <person name="Knapp D.G."/>
            <person name="Nemeth J.B."/>
            <person name="Barry K."/>
            <person name="Hainaut M."/>
            <person name="Henrissat B."/>
            <person name="Johnson J."/>
            <person name="Kuo A."/>
            <person name="Lim J.H.P."/>
            <person name="Lipzen A."/>
            <person name="Nolan M."/>
            <person name="Ohm R.A."/>
            <person name="Tamas L."/>
            <person name="Grigoriev I.V."/>
            <person name="Spatafora J.W."/>
            <person name="Nagy L.G."/>
            <person name="Kovacs G.M."/>
        </authorList>
    </citation>
    <scope>NUCLEOTIDE SEQUENCE [LARGE SCALE GENOMIC DNA]</scope>
    <source>
        <strain evidence="2 3">DSE2036</strain>
    </source>
</reference>
<dbReference type="PANTHER" id="PTHR38248">
    <property type="entry name" value="FUNK1 6"/>
    <property type="match status" value="1"/>
</dbReference>